<dbReference type="Pfam" id="PF03401">
    <property type="entry name" value="TctC"/>
    <property type="match status" value="1"/>
</dbReference>
<dbReference type="PROSITE" id="PS51318">
    <property type="entry name" value="TAT"/>
    <property type="match status" value="1"/>
</dbReference>
<reference evidence="2 3" key="1">
    <citation type="submission" date="2018-09" db="EMBL/GenBank/DDBJ databases">
        <title>Genome comparison of Alicycliphilus sp. BQ1, a polyurethanolytic bacterium, with its closest phylogenetic relatives Alicycliphilus denitrificans BC and K601, unable to attack polyurethane.</title>
        <authorList>
            <person name="Loza-Tavera H."/>
            <person name="Lozano L."/>
            <person name="Cevallos M."/>
            <person name="Maya-Lucas O."/>
            <person name="Garcia-Mena J."/>
            <person name="Hernandez J."/>
        </authorList>
    </citation>
    <scope>NUCLEOTIDE SEQUENCE [LARGE SCALE GENOMIC DNA]</scope>
    <source>
        <strain evidence="2 3">BQ1</strain>
    </source>
</reference>
<evidence type="ECO:0000313" key="3">
    <source>
        <dbReference type="Proteomes" id="UP000216225"/>
    </source>
</evidence>
<dbReference type="InterPro" id="IPR042100">
    <property type="entry name" value="Bug_dom1"/>
</dbReference>
<protein>
    <submittedName>
        <fullName evidence="2">Tripartite tricarboxylate transporter substrate binding protein</fullName>
    </submittedName>
</protein>
<dbReference type="PANTHER" id="PTHR42928:SF5">
    <property type="entry name" value="BLR1237 PROTEIN"/>
    <property type="match status" value="1"/>
</dbReference>
<name>A0A420KGY1_9BURK</name>
<dbReference type="Proteomes" id="UP000216225">
    <property type="component" value="Unassembled WGS sequence"/>
</dbReference>
<evidence type="ECO:0000313" key="2">
    <source>
        <dbReference type="EMBL" id="RKJ99191.1"/>
    </source>
</evidence>
<dbReference type="InterPro" id="IPR006311">
    <property type="entry name" value="TAT_signal"/>
</dbReference>
<dbReference type="Gene3D" id="3.40.190.10">
    <property type="entry name" value="Periplasmic binding protein-like II"/>
    <property type="match status" value="1"/>
</dbReference>
<evidence type="ECO:0000256" key="1">
    <source>
        <dbReference type="ARBA" id="ARBA00006987"/>
    </source>
</evidence>
<organism evidence="2 3">
    <name type="scientific">Alicycliphilus denitrificans</name>
    <dbReference type="NCBI Taxonomy" id="179636"/>
    <lineage>
        <taxon>Bacteria</taxon>
        <taxon>Pseudomonadati</taxon>
        <taxon>Pseudomonadota</taxon>
        <taxon>Betaproteobacteria</taxon>
        <taxon>Burkholderiales</taxon>
        <taxon>Comamonadaceae</taxon>
        <taxon>Alicycliphilus</taxon>
    </lineage>
</organism>
<accession>A0A420KGY1</accession>
<dbReference type="RefSeq" id="WP_094435849.1">
    <property type="nucleotide sequence ID" value="NZ_NKDB02000001.1"/>
</dbReference>
<sequence length="325" mass="34613">MTINRRSLLQAMSTIPAAAWLPSAHADKWPVRPVKFVCPFAAGGATDMLSRIYAEHMSRALGSQMIVDNRTGAGGTVGLSAVERSSSDGYTVGMMTNGTHIFSKALLPQMPYDTDKGFTYIAGLWDLPNVLVMHPSVPAQSVPELIQLLKANPDKYSFASAGVGTSTHIAAELFCQTAGVKMTHVPYRGGAPANLDLLSGVVHLYFDNITGSVENIKAGKVRALGVTSLQRNPALPDVPAVAEYLPGFECTSWTGVAGPAGVPRAIAETLEAATLKVLADKELAQKFARLGATPYVAKGADVKKRMQAEEKTLLPKLHQMNLQAK</sequence>
<comment type="caution">
    <text evidence="2">The sequence shown here is derived from an EMBL/GenBank/DDBJ whole genome shotgun (WGS) entry which is preliminary data.</text>
</comment>
<dbReference type="InterPro" id="IPR005064">
    <property type="entry name" value="BUG"/>
</dbReference>
<proteinExistence type="inferred from homology"/>
<gene>
    <name evidence="2" type="ORF">CE154_005475</name>
</gene>
<dbReference type="EMBL" id="NKDB02000001">
    <property type="protein sequence ID" value="RKJ99191.1"/>
    <property type="molecule type" value="Genomic_DNA"/>
</dbReference>
<dbReference type="SUPFAM" id="SSF53850">
    <property type="entry name" value="Periplasmic binding protein-like II"/>
    <property type="match status" value="1"/>
</dbReference>
<dbReference type="PIRSF" id="PIRSF017082">
    <property type="entry name" value="YflP"/>
    <property type="match status" value="1"/>
</dbReference>
<dbReference type="PANTHER" id="PTHR42928">
    <property type="entry name" value="TRICARBOXYLATE-BINDING PROTEIN"/>
    <property type="match status" value="1"/>
</dbReference>
<dbReference type="CDD" id="cd07012">
    <property type="entry name" value="PBP2_Bug_TTT"/>
    <property type="match status" value="1"/>
</dbReference>
<dbReference type="Gene3D" id="3.40.190.150">
    <property type="entry name" value="Bordetella uptake gene, domain 1"/>
    <property type="match status" value="1"/>
</dbReference>
<comment type="similarity">
    <text evidence="1">Belongs to the UPF0065 (bug) family.</text>
</comment>
<dbReference type="AlphaFoldDB" id="A0A420KGY1"/>